<dbReference type="SUPFAM" id="SSF56496">
    <property type="entry name" value="Fibrinogen C-terminal domain-like"/>
    <property type="match status" value="1"/>
</dbReference>
<gene>
    <name evidence="1" type="ORF">MNOR_LOCUS18337</name>
</gene>
<evidence type="ECO:0000313" key="2">
    <source>
        <dbReference type="Proteomes" id="UP001497623"/>
    </source>
</evidence>
<feature type="non-terminal residue" evidence="1">
    <location>
        <position position="106"/>
    </location>
</feature>
<name>A0AAV2QXY5_MEGNR</name>
<dbReference type="Proteomes" id="UP001497623">
    <property type="component" value="Unassembled WGS sequence"/>
</dbReference>
<dbReference type="EMBL" id="CAXKWB010013057">
    <property type="protein sequence ID" value="CAL4106439.1"/>
    <property type="molecule type" value="Genomic_DNA"/>
</dbReference>
<comment type="caution">
    <text evidence="1">The sequence shown here is derived from an EMBL/GenBank/DDBJ whole genome shotgun (WGS) entry which is preliminary data.</text>
</comment>
<evidence type="ECO:0000313" key="1">
    <source>
        <dbReference type="EMBL" id="CAL4106439.1"/>
    </source>
</evidence>
<organism evidence="1 2">
    <name type="scientific">Meganyctiphanes norvegica</name>
    <name type="common">Northern krill</name>
    <name type="synonym">Thysanopoda norvegica</name>
    <dbReference type="NCBI Taxonomy" id="48144"/>
    <lineage>
        <taxon>Eukaryota</taxon>
        <taxon>Metazoa</taxon>
        <taxon>Ecdysozoa</taxon>
        <taxon>Arthropoda</taxon>
        <taxon>Crustacea</taxon>
        <taxon>Multicrustacea</taxon>
        <taxon>Malacostraca</taxon>
        <taxon>Eumalacostraca</taxon>
        <taxon>Eucarida</taxon>
        <taxon>Euphausiacea</taxon>
        <taxon>Euphausiidae</taxon>
        <taxon>Meganyctiphanes</taxon>
    </lineage>
</organism>
<proteinExistence type="predicted"/>
<accession>A0AAV2QXY5</accession>
<reference evidence="1 2" key="1">
    <citation type="submission" date="2024-05" db="EMBL/GenBank/DDBJ databases">
        <authorList>
            <person name="Wallberg A."/>
        </authorList>
    </citation>
    <scope>NUCLEOTIDE SEQUENCE [LARGE SCALE GENOMIC DNA]</scope>
</reference>
<sequence>MGGTGKLGQCHSLCTLSDVSCRLQHVILAWICSQIASLAVLVYGTARGLFPCGIRLSPGHPFSTYDADHDANEYMNIAEYCHSAGWMGYGSWSNLNGRYYPSADTG</sequence>
<protein>
    <submittedName>
        <fullName evidence="1">Uncharacterized protein</fullName>
    </submittedName>
</protein>
<keyword evidence="2" id="KW-1185">Reference proteome</keyword>
<dbReference type="InterPro" id="IPR036056">
    <property type="entry name" value="Fibrinogen-like_C"/>
</dbReference>
<dbReference type="Gene3D" id="4.10.530.10">
    <property type="entry name" value="Gamma-fibrinogen Carboxyl Terminal Fragment, domain 2"/>
    <property type="match status" value="1"/>
</dbReference>
<dbReference type="AlphaFoldDB" id="A0AAV2QXY5"/>